<evidence type="ECO:0000256" key="18">
    <source>
        <dbReference type="ARBA" id="ARBA00042865"/>
    </source>
</evidence>
<comment type="catalytic activity">
    <reaction evidence="19">
        <text>UDP-alpha-D-xylose + L-seryl-[protein] = 3-O-(beta-D-xylosyl)-L-seryl-[protein] + UDP + H(+)</text>
        <dbReference type="Rhea" id="RHEA:50192"/>
        <dbReference type="Rhea" id="RHEA-COMP:9863"/>
        <dbReference type="Rhea" id="RHEA-COMP:12567"/>
        <dbReference type="ChEBI" id="CHEBI:15378"/>
        <dbReference type="ChEBI" id="CHEBI:29999"/>
        <dbReference type="ChEBI" id="CHEBI:57632"/>
        <dbReference type="ChEBI" id="CHEBI:58223"/>
        <dbReference type="ChEBI" id="CHEBI:132085"/>
        <dbReference type="EC" id="2.4.2.26"/>
    </reaction>
</comment>
<evidence type="ECO:0000256" key="7">
    <source>
        <dbReference type="ARBA" id="ARBA00022676"/>
    </source>
</evidence>
<keyword evidence="17" id="KW-0325">Glycoprotein</keyword>
<dbReference type="GO" id="GO:0046872">
    <property type="term" value="F:metal ion binding"/>
    <property type="evidence" value="ECO:0007669"/>
    <property type="project" value="UniProtKB-KW"/>
</dbReference>
<name>A0A835ZA88_9STRA</name>
<evidence type="ECO:0000256" key="11">
    <source>
        <dbReference type="ARBA" id="ARBA00022824"/>
    </source>
</evidence>
<keyword evidence="9" id="KW-0812">Transmembrane</keyword>
<dbReference type="GO" id="GO:0015012">
    <property type="term" value="P:heparan sulfate proteoglycan biosynthetic process"/>
    <property type="evidence" value="ECO:0007669"/>
    <property type="project" value="UniProtKB-UniPathway"/>
</dbReference>
<evidence type="ECO:0000313" key="21">
    <source>
        <dbReference type="Proteomes" id="UP000664859"/>
    </source>
</evidence>
<comment type="caution">
    <text evidence="20">The sequence shown here is derived from an EMBL/GenBank/DDBJ whole genome shotgun (WGS) entry which is preliminary data.</text>
</comment>
<dbReference type="PANTHER" id="PTHR46025:SF3">
    <property type="entry name" value="XYLOSYLTRANSFERASE OXT"/>
    <property type="match status" value="1"/>
</dbReference>
<evidence type="ECO:0000256" key="3">
    <source>
        <dbReference type="ARBA" id="ARBA00004840"/>
    </source>
</evidence>
<sequence>MTGGEVEREALIKIASHAHGRLEGLLANTNTQSCRDKVTKAFQEYMIAVLQEQPLPLERHRFESQCKAGAHSQGGGASKVGARGSPETVRFLYLILAHAQPQQVLRLIDALDEPGQPHSFVVHVDAKADAAVQTALAAAAAARANVHVLRGAERVEVQWGGFSVCQAMLNALRYAVSHSLAFDWFWNLSGTSYPLASNRALRAALAAHAPHAVFADVAPAPPRFSPLGWNRYVECDGRLHRIGRNFLPQGSVALRTGSQWFVGTPAYARWLLEDAALVAPFAAYAAHVAVADEIFFPTLLLASPFCGGVVHDNLHHVEFGRRSDGGDARAAERCLMPDPRHCGRSPIAITRDYLPVLEHSGKLFARKFDAAADGGGGNAVLDD</sequence>
<evidence type="ECO:0000256" key="19">
    <source>
        <dbReference type="ARBA" id="ARBA00047847"/>
    </source>
</evidence>
<comment type="similarity">
    <text evidence="5">Belongs to the glycosyltransferase 14 family. XylT subfamily.</text>
</comment>
<gene>
    <name evidence="20" type="ORF">JKP88DRAFT_301820</name>
</gene>
<evidence type="ECO:0000256" key="14">
    <source>
        <dbReference type="ARBA" id="ARBA00023034"/>
    </source>
</evidence>
<keyword evidence="15" id="KW-0472">Membrane</keyword>
<dbReference type="AlphaFoldDB" id="A0A835ZA88"/>
<evidence type="ECO:0000256" key="12">
    <source>
        <dbReference type="ARBA" id="ARBA00022968"/>
    </source>
</evidence>
<evidence type="ECO:0000256" key="4">
    <source>
        <dbReference type="ARBA" id="ARBA00005093"/>
    </source>
</evidence>
<evidence type="ECO:0000256" key="13">
    <source>
        <dbReference type="ARBA" id="ARBA00022989"/>
    </source>
</evidence>
<dbReference type="Proteomes" id="UP000664859">
    <property type="component" value="Unassembled WGS sequence"/>
</dbReference>
<comment type="pathway">
    <text evidence="4">Glycan metabolism; heparan sulfate biosynthesis.</text>
</comment>
<keyword evidence="21" id="KW-1185">Reference proteome</keyword>
<keyword evidence="11" id="KW-0256">Endoplasmic reticulum</keyword>
<evidence type="ECO:0000256" key="9">
    <source>
        <dbReference type="ARBA" id="ARBA00022692"/>
    </source>
</evidence>
<dbReference type="GO" id="GO:0050650">
    <property type="term" value="P:chondroitin sulfate proteoglycan biosynthetic process"/>
    <property type="evidence" value="ECO:0007669"/>
    <property type="project" value="TreeGrafter"/>
</dbReference>
<evidence type="ECO:0000256" key="6">
    <source>
        <dbReference type="ARBA" id="ARBA00011972"/>
    </source>
</evidence>
<comment type="subcellular location">
    <subcellularLocation>
        <location evidence="2">Endoplasmic reticulum membrane</location>
        <topology evidence="2">Single-pass type II membrane protein</topology>
    </subcellularLocation>
    <subcellularLocation>
        <location evidence="1">Golgi apparatus membrane</location>
        <topology evidence="1">Single-pass type II membrane protein</topology>
    </subcellularLocation>
</comment>
<keyword evidence="8" id="KW-0808">Transferase</keyword>
<protein>
    <recommendedName>
        <fullName evidence="6">protein xylosyltransferase</fullName>
        <ecNumber evidence="6">2.4.2.26</ecNumber>
    </recommendedName>
    <alternativeName>
        <fullName evidence="18">Peptide O-xylosyltransferase</fullName>
    </alternativeName>
</protein>
<keyword evidence="10" id="KW-0479">Metal-binding</keyword>
<dbReference type="Pfam" id="PF02485">
    <property type="entry name" value="Branch"/>
    <property type="match status" value="1"/>
</dbReference>
<reference evidence="20" key="1">
    <citation type="submission" date="2021-02" db="EMBL/GenBank/DDBJ databases">
        <title>First Annotated Genome of the Yellow-green Alga Tribonema minus.</title>
        <authorList>
            <person name="Mahan K.M."/>
        </authorList>
    </citation>
    <scope>NUCLEOTIDE SEQUENCE</scope>
    <source>
        <strain evidence="20">UTEX B ZZ1240</strain>
    </source>
</reference>
<evidence type="ECO:0000256" key="10">
    <source>
        <dbReference type="ARBA" id="ARBA00022723"/>
    </source>
</evidence>
<dbReference type="EMBL" id="JAFCMP010000050">
    <property type="protein sequence ID" value="KAG5189451.1"/>
    <property type="molecule type" value="Genomic_DNA"/>
</dbReference>
<dbReference type="GO" id="GO:0005789">
    <property type="term" value="C:endoplasmic reticulum membrane"/>
    <property type="evidence" value="ECO:0007669"/>
    <property type="project" value="UniProtKB-SubCell"/>
</dbReference>
<feature type="non-terminal residue" evidence="20">
    <location>
        <position position="383"/>
    </location>
</feature>
<evidence type="ECO:0000256" key="16">
    <source>
        <dbReference type="ARBA" id="ARBA00023157"/>
    </source>
</evidence>
<keyword evidence="13" id="KW-1133">Transmembrane helix</keyword>
<dbReference type="GO" id="GO:0030158">
    <property type="term" value="F:protein xylosyltransferase activity"/>
    <property type="evidence" value="ECO:0007669"/>
    <property type="project" value="UniProtKB-EC"/>
</dbReference>
<dbReference type="OrthoDB" id="2019572at2759"/>
<evidence type="ECO:0000256" key="1">
    <source>
        <dbReference type="ARBA" id="ARBA00004323"/>
    </source>
</evidence>
<proteinExistence type="inferred from homology"/>
<keyword evidence="12" id="KW-0735">Signal-anchor</keyword>
<keyword evidence="7" id="KW-0328">Glycosyltransferase</keyword>
<organism evidence="20 21">
    <name type="scientific">Tribonema minus</name>
    <dbReference type="NCBI Taxonomy" id="303371"/>
    <lineage>
        <taxon>Eukaryota</taxon>
        <taxon>Sar</taxon>
        <taxon>Stramenopiles</taxon>
        <taxon>Ochrophyta</taxon>
        <taxon>PX clade</taxon>
        <taxon>Xanthophyceae</taxon>
        <taxon>Tribonematales</taxon>
        <taxon>Tribonemataceae</taxon>
        <taxon>Tribonema</taxon>
    </lineage>
</organism>
<evidence type="ECO:0000256" key="2">
    <source>
        <dbReference type="ARBA" id="ARBA00004648"/>
    </source>
</evidence>
<comment type="pathway">
    <text evidence="3">Glycan metabolism; chondroitin sulfate biosynthesis.</text>
</comment>
<keyword evidence="16" id="KW-1015">Disulfide bond</keyword>
<dbReference type="InterPro" id="IPR003406">
    <property type="entry name" value="Glyco_trans_14"/>
</dbReference>
<evidence type="ECO:0000256" key="5">
    <source>
        <dbReference type="ARBA" id="ARBA00010195"/>
    </source>
</evidence>
<accession>A0A835ZA88</accession>
<keyword evidence="14" id="KW-0333">Golgi apparatus</keyword>
<dbReference type="UniPathway" id="UPA00756"/>
<evidence type="ECO:0000256" key="8">
    <source>
        <dbReference type="ARBA" id="ARBA00022679"/>
    </source>
</evidence>
<dbReference type="InterPro" id="IPR043538">
    <property type="entry name" value="XYLT"/>
</dbReference>
<dbReference type="GO" id="GO:0000139">
    <property type="term" value="C:Golgi membrane"/>
    <property type="evidence" value="ECO:0007669"/>
    <property type="project" value="UniProtKB-SubCell"/>
</dbReference>
<dbReference type="EC" id="2.4.2.26" evidence="6"/>
<dbReference type="PANTHER" id="PTHR46025">
    <property type="entry name" value="XYLOSYLTRANSFERASE OXT"/>
    <property type="match status" value="1"/>
</dbReference>
<evidence type="ECO:0000313" key="20">
    <source>
        <dbReference type="EMBL" id="KAG5189451.1"/>
    </source>
</evidence>
<evidence type="ECO:0000256" key="15">
    <source>
        <dbReference type="ARBA" id="ARBA00023136"/>
    </source>
</evidence>
<dbReference type="UniPathway" id="UPA00755"/>
<evidence type="ECO:0000256" key="17">
    <source>
        <dbReference type="ARBA" id="ARBA00023180"/>
    </source>
</evidence>